<dbReference type="Proteomes" id="UP001604277">
    <property type="component" value="Unassembled WGS sequence"/>
</dbReference>
<keyword evidence="3" id="KW-0611">Plant defense</keyword>
<dbReference type="Pfam" id="PF00011">
    <property type="entry name" value="HSP20"/>
    <property type="match status" value="1"/>
</dbReference>
<dbReference type="EMBL" id="JBFOLJ010000011">
    <property type="protein sequence ID" value="KAL2496623.1"/>
    <property type="molecule type" value="Genomic_DNA"/>
</dbReference>
<evidence type="ECO:0000313" key="9">
    <source>
        <dbReference type="Proteomes" id="UP001604277"/>
    </source>
</evidence>
<dbReference type="CDD" id="cd06464">
    <property type="entry name" value="ACD_sHsps-like"/>
    <property type="match status" value="1"/>
</dbReference>
<feature type="region of interest" description="Disordered" evidence="6">
    <location>
        <begin position="221"/>
        <end position="260"/>
    </location>
</feature>
<reference evidence="9" key="1">
    <citation type="submission" date="2024-07" db="EMBL/GenBank/DDBJ databases">
        <title>Two chromosome-level genome assemblies of Korean endemic species Abeliophyllum distichum and Forsythia ovata (Oleaceae).</title>
        <authorList>
            <person name="Jang H."/>
        </authorList>
    </citation>
    <scope>NUCLEOTIDE SEQUENCE [LARGE SCALE GENOMIC DNA]</scope>
</reference>
<dbReference type="PANTHER" id="PTHR43670">
    <property type="entry name" value="HEAT SHOCK PROTEIN 26"/>
    <property type="match status" value="1"/>
</dbReference>
<comment type="subcellular location">
    <subcellularLocation>
        <location evidence="1">Cell membrane</location>
        <topology evidence="1">Single-pass membrane protein</topology>
    </subcellularLocation>
</comment>
<evidence type="ECO:0000256" key="1">
    <source>
        <dbReference type="ARBA" id="ARBA00004162"/>
    </source>
</evidence>
<dbReference type="AlphaFoldDB" id="A0ABD1S798"/>
<dbReference type="GO" id="GO:0005886">
    <property type="term" value="C:plasma membrane"/>
    <property type="evidence" value="ECO:0007669"/>
    <property type="project" value="UniProtKB-SubCell"/>
</dbReference>
<dbReference type="GO" id="GO:0006952">
    <property type="term" value="P:defense response"/>
    <property type="evidence" value="ECO:0007669"/>
    <property type="project" value="UniProtKB-KW"/>
</dbReference>
<dbReference type="InterPro" id="IPR008978">
    <property type="entry name" value="HSP20-like_chaperone"/>
</dbReference>
<keyword evidence="2" id="KW-0472">Membrane</keyword>
<comment type="caution">
    <text evidence="8">The sequence shown here is derived from an EMBL/GenBank/DDBJ whole genome shotgun (WGS) entry which is preliminary data.</text>
</comment>
<comment type="similarity">
    <text evidence="4 5">Belongs to the small heat shock protein (HSP20) family.</text>
</comment>
<dbReference type="SUPFAM" id="SSF49764">
    <property type="entry name" value="HSP20-like chaperones"/>
    <property type="match status" value="1"/>
</dbReference>
<accession>A0ABD1S798</accession>
<evidence type="ECO:0000256" key="2">
    <source>
        <dbReference type="ARBA" id="ARBA00022475"/>
    </source>
</evidence>
<evidence type="ECO:0000259" key="7">
    <source>
        <dbReference type="PROSITE" id="PS01031"/>
    </source>
</evidence>
<name>A0ABD1S798_9LAMI</name>
<dbReference type="InterPro" id="IPR002068">
    <property type="entry name" value="A-crystallin/Hsp20_dom"/>
</dbReference>
<feature type="compositionally biased region" description="Basic and acidic residues" evidence="6">
    <location>
        <begin position="221"/>
        <end position="233"/>
    </location>
</feature>
<evidence type="ECO:0000256" key="5">
    <source>
        <dbReference type="RuleBase" id="RU003616"/>
    </source>
</evidence>
<keyword evidence="9" id="KW-1185">Reference proteome</keyword>
<sequence>MAGEDISRVYDFFFNFITVVTEFEKGNFSSFSFDPFIIVGFYVSVGESMDYGMSQATISFLLIWIPSFSAEAHSILVHVKYVEVFQRLANDQFCRQNRCIVITKLCQHLERNQIRWIPRWGCSKLLNELFQPASELIQEEDCDTLVLDLTGFKKEQLKAQLTRESRVLTISGARQLENNRWIGFHKDFPLSPNCDTKKISARFDGGMLFVNMPKLISPAEKEDIKLPHLETRKPQKPTEGPVNAPEKNQEQASQIFFGKC</sequence>
<organism evidence="8 9">
    <name type="scientific">Forsythia ovata</name>
    <dbReference type="NCBI Taxonomy" id="205694"/>
    <lineage>
        <taxon>Eukaryota</taxon>
        <taxon>Viridiplantae</taxon>
        <taxon>Streptophyta</taxon>
        <taxon>Embryophyta</taxon>
        <taxon>Tracheophyta</taxon>
        <taxon>Spermatophyta</taxon>
        <taxon>Magnoliopsida</taxon>
        <taxon>eudicotyledons</taxon>
        <taxon>Gunneridae</taxon>
        <taxon>Pentapetalae</taxon>
        <taxon>asterids</taxon>
        <taxon>lamiids</taxon>
        <taxon>Lamiales</taxon>
        <taxon>Oleaceae</taxon>
        <taxon>Forsythieae</taxon>
        <taxon>Forsythia</taxon>
    </lineage>
</organism>
<dbReference type="PANTHER" id="PTHR43670:SF73">
    <property type="entry name" value="INACTIVE PROTEIN RESTRICTED TEV MOVEMENT 2-LIKE"/>
    <property type="match status" value="1"/>
</dbReference>
<evidence type="ECO:0000256" key="6">
    <source>
        <dbReference type="SAM" id="MobiDB-lite"/>
    </source>
</evidence>
<protein>
    <submittedName>
        <fullName evidence="8">Protein restricted tev movement 2</fullName>
    </submittedName>
</protein>
<proteinExistence type="inferred from homology"/>
<evidence type="ECO:0000256" key="4">
    <source>
        <dbReference type="PROSITE-ProRule" id="PRU00285"/>
    </source>
</evidence>
<evidence type="ECO:0000313" key="8">
    <source>
        <dbReference type="EMBL" id="KAL2496623.1"/>
    </source>
</evidence>
<keyword evidence="2" id="KW-1003">Cell membrane</keyword>
<evidence type="ECO:0000256" key="3">
    <source>
        <dbReference type="ARBA" id="ARBA00022821"/>
    </source>
</evidence>
<dbReference type="Gene3D" id="2.60.40.790">
    <property type="match status" value="1"/>
</dbReference>
<feature type="domain" description="SHSP" evidence="7">
    <location>
        <begin position="124"/>
        <end position="229"/>
    </location>
</feature>
<gene>
    <name evidence="8" type="ORF">Fot_40380</name>
</gene>
<dbReference type="PROSITE" id="PS01031">
    <property type="entry name" value="SHSP"/>
    <property type="match status" value="1"/>
</dbReference>